<gene>
    <name evidence="1" type="ORF">HHK02_06980</name>
</gene>
<accession>A0A7L6BFP2</accession>
<name>A0A7L6BFP2_LIMRT</name>
<reference evidence="1 2" key="1">
    <citation type="submission" date="2020-07" db="EMBL/GenBank/DDBJ databases">
        <title>Genome sequence of Lactobacillus reuteri CNEI-KCA3 isolated from the faeces of a reared-broiler chicken, South-East Nigeria, reveals presence of CRISPR arrays.</title>
        <authorList>
            <person name="Anukam K.C."/>
            <person name="Ibezim C.N."/>
            <person name="BeecK W.V."/>
            <person name="Allonsius C."/>
            <person name="Broek M.D."/>
            <person name="Tuyaerts I."/>
            <person name="Attama A."/>
            <person name="Esimone C.O."/>
            <person name="Lebeer S."/>
        </authorList>
    </citation>
    <scope>NUCLEOTIDE SEQUENCE [LARGE SCALE GENOMIC DNA]</scope>
    <source>
        <strain evidence="1 2">CNEI-KCA3</strain>
    </source>
</reference>
<protein>
    <submittedName>
        <fullName evidence="1">Uncharacterized protein</fullName>
    </submittedName>
</protein>
<proteinExistence type="predicted"/>
<sequence length="66" mass="7685">MIKIRTINGHFYKVNSDFGEIDDELRRRNLNGMSISINGKRDIHTKKCRFIIPFSAIESIEDISDD</sequence>
<evidence type="ECO:0000313" key="1">
    <source>
        <dbReference type="EMBL" id="QLQ60966.1"/>
    </source>
</evidence>
<dbReference type="EMBL" id="CP059275">
    <property type="protein sequence ID" value="QLQ60966.1"/>
    <property type="molecule type" value="Genomic_DNA"/>
</dbReference>
<evidence type="ECO:0000313" key="2">
    <source>
        <dbReference type="Proteomes" id="UP000510868"/>
    </source>
</evidence>
<dbReference type="Proteomes" id="UP000510868">
    <property type="component" value="Chromosome"/>
</dbReference>
<dbReference type="AlphaFoldDB" id="A0A7L6BFP2"/>
<organism evidence="1 2">
    <name type="scientific">Limosilactobacillus reuteri</name>
    <name type="common">Lactobacillus reuteri</name>
    <dbReference type="NCBI Taxonomy" id="1598"/>
    <lineage>
        <taxon>Bacteria</taxon>
        <taxon>Bacillati</taxon>
        <taxon>Bacillota</taxon>
        <taxon>Bacilli</taxon>
        <taxon>Lactobacillales</taxon>
        <taxon>Lactobacillaceae</taxon>
        <taxon>Limosilactobacillus</taxon>
    </lineage>
</organism>
<dbReference type="RefSeq" id="WP_181462225.1">
    <property type="nucleotide sequence ID" value="NZ_CP059275.1"/>
</dbReference>